<comment type="caution">
    <text evidence="8">The sequence shown here is derived from an EMBL/GenBank/DDBJ whole genome shotgun (WGS) entry which is preliminary data.</text>
</comment>
<feature type="region of interest" description="Disordered" evidence="6">
    <location>
        <begin position="52"/>
        <end position="71"/>
    </location>
</feature>
<dbReference type="InterPro" id="IPR006186">
    <property type="entry name" value="Ser/Thr-sp_prot-phosphatase"/>
</dbReference>
<dbReference type="GO" id="GO:0000159">
    <property type="term" value="C:protein phosphatase type 2A complex"/>
    <property type="evidence" value="ECO:0007669"/>
    <property type="project" value="EnsemblFungi"/>
</dbReference>
<feature type="compositionally biased region" description="Acidic residues" evidence="6">
    <location>
        <begin position="161"/>
        <end position="173"/>
    </location>
</feature>
<proteinExistence type="inferred from homology"/>
<keyword evidence="9" id="KW-1185">Reference proteome</keyword>
<reference evidence="8 9" key="1">
    <citation type="journal article" date="2016" name="Sci. Rep.">
        <title>Insights into Adaptations to a Near-Obligate Nematode Endoparasitic Lifestyle from the Finished Genome of Drechmeria coniospora.</title>
        <authorList>
            <person name="Zhang L."/>
            <person name="Zhou Z."/>
            <person name="Guo Q."/>
            <person name="Fokkens L."/>
            <person name="Miskei M."/>
            <person name="Pocsi I."/>
            <person name="Zhang W."/>
            <person name="Chen M."/>
            <person name="Wang L."/>
            <person name="Sun Y."/>
            <person name="Donzelli B.G."/>
            <person name="Gibson D.M."/>
            <person name="Nelson D.R."/>
            <person name="Luo J.G."/>
            <person name="Rep M."/>
            <person name="Liu H."/>
            <person name="Yang S."/>
            <person name="Wang J."/>
            <person name="Krasnoff S.B."/>
            <person name="Xu Y."/>
            <person name="Molnar I."/>
            <person name="Lin M."/>
        </authorList>
    </citation>
    <scope>NUCLEOTIDE SEQUENCE [LARGE SCALE GENOMIC DNA]</scope>
    <source>
        <strain evidence="8 9">ARSEF 6962</strain>
    </source>
</reference>
<dbReference type="GO" id="GO:0005737">
    <property type="term" value="C:cytoplasm"/>
    <property type="evidence" value="ECO:0007669"/>
    <property type="project" value="EnsemblFungi"/>
</dbReference>
<dbReference type="GO" id="GO:0035556">
    <property type="term" value="P:intracellular signal transduction"/>
    <property type="evidence" value="ECO:0007669"/>
    <property type="project" value="EnsemblFungi"/>
</dbReference>
<dbReference type="InParanoid" id="A0A151GVV4"/>
<dbReference type="GO" id="GO:0046872">
    <property type="term" value="F:metal ion binding"/>
    <property type="evidence" value="ECO:0007669"/>
    <property type="project" value="UniProtKB-KW"/>
</dbReference>
<dbReference type="Pfam" id="PF00149">
    <property type="entry name" value="Metallophos"/>
    <property type="match status" value="1"/>
</dbReference>
<dbReference type="PANTHER" id="PTHR45619">
    <property type="entry name" value="SERINE/THREONINE-PROTEIN PHOSPHATASE PP2A-RELATED"/>
    <property type="match status" value="1"/>
</dbReference>
<organism evidence="8 9">
    <name type="scientific">Drechmeria coniospora</name>
    <name type="common">Nematophagous fungus</name>
    <name type="synonym">Meria coniospora</name>
    <dbReference type="NCBI Taxonomy" id="98403"/>
    <lineage>
        <taxon>Eukaryota</taxon>
        <taxon>Fungi</taxon>
        <taxon>Dikarya</taxon>
        <taxon>Ascomycota</taxon>
        <taxon>Pezizomycotina</taxon>
        <taxon>Sordariomycetes</taxon>
        <taxon>Hypocreomycetidae</taxon>
        <taxon>Hypocreales</taxon>
        <taxon>Ophiocordycipitaceae</taxon>
        <taxon>Drechmeria</taxon>
    </lineage>
</organism>
<dbReference type="RefSeq" id="XP_040660580.1">
    <property type="nucleotide sequence ID" value="XM_040799697.1"/>
</dbReference>
<evidence type="ECO:0000256" key="6">
    <source>
        <dbReference type="SAM" id="MobiDB-lite"/>
    </source>
</evidence>
<evidence type="ECO:0000256" key="3">
    <source>
        <dbReference type="ARBA" id="ARBA00023211"/>
    </source>
</evidence>
<dbReference type="GO" id="GO:0032956">
    <property type="term" value="P:regulation of actin cytoskeleton organization"/>
    <property type="evidence" value="ECO:0007669"/>
    <property type="project" value="EnsemblFungi"/>
</dbReference>
<name>A0A151GVV4_DRECN</name>
<dbReference type="GO" id="GO:0060237">
    <property type="term" value="P:regulation of fungal-type cell wall organization"/>
    <property type="evidence" value="ECO:0007669"/>
    <property type="project" value="EnsemblFungi"/>
</dbReference>
<dbReference type="GO" id="GO:0034599">
    <property type="term" value="P:cellular response to oxidative stress"/>
    <property type="evidence" value="ECO:0007669"/>
    <property type="project" value="EnsemblFungi"/>
</dbReference>
<dbReference type="InterPro" id="IPR029052">
    <property type="entry name" value="Metallo-depent_PP-like"/>
</dbReference>
<evidence type="ECO:0000313" key="9">
    <source>
        <dbReference type="Proteomes" id="UP000076580"/>
    </source>
</evidence>
<dbReference type="CDD" id="cd07415">
    <property type="entry name" value="MPP_PP2A_PP4_PP6"/>
    <property type="match status" value="1"/>
</dbReference>
<comment type="catalytic activity">
    <reaction evidence="4 5">
        <text>O-phospho-L-threonyl-[protein] + H2O = L-threonyl-[protein] + phosphate</text>
        <dbReference type="Rhea" id="RHEA:47004"/>
        <dbReference type="Rhea" id="RHEA-COMP:11060"/>
        <dbReference type="Rhea" id="RHEA-COMP:11605"/>
        <dbReference type="ChEBI" id="CHEBI:15377"/>
        <dbReference type="ChEBI" id="CHEBI:30013"/>
        <dbReference type="ChEBI" id="CHEBI:43474"/>
        <dbReference type="ChEBI" id="CHEBI:61977"/>
        <dbReference type="EC" id="3.1.3.16"/>
    </reaction>
</comment>
<protein>
    <recommendedName>
        <fullName evidence="5">Serine/threonine-protein phosphatase</fullName>
        <ecNumber evidence="5">3.1.3.16</ecNumber>
    </recommendedName>
</protein>
<dbReference type="GO" id="GO:1903432">
    <property type="term" value="P:regulation of TORC1 signaling"/>
    <property type="evidence" value="ECO:0007669"/>
    <property type="project" value="EnsemblFungi"/>
</dbReference>
<keyword evidence="1" id="KW-0479">Metal-binding</keyword>
<dbReference type="EMBL" id="LAYC01000001">
    <property type="protein sequence ID" value="KYK61228.1"/>
    <property type="molecule type" value="Genomic_DNA"/>
</dbReference>
<dbReference type="FunCoup" id="A0A151GVV4">
    <property type="interactions" value="825"/>
</dbReference>
<dbReference type="InterPro" id="IPR004843">
    <property type="entry name" value="Calcineurin-like_PHP"/>
</dbReference>
<dbReference type="EC" id="3.1.3.16" evidence="5"/>
<dbReference type="GeneID" id="63715012"/>
<dbReference type="GO" id="GO:0000082">
    <property type="term" value="P:G1/S transition of mitotic cell cycle"/>
    <property type="evidence" value="ECO:0007669"/>
    <property type="project" value="EnsemblFungi"/>
</dbReference>
<evidence type="ECO:0000259" key="7">
    <source>
        <dbReference type="PROSITE" id="PS00125"/>
    </source>
</evidence>
<dbReference type="PRINTS" id="PR00114">
    <property type="entry name" value="STPHPHTASE"/>
</dbReference>
<feature type="region of interest" description="Disordered" evidence="6">
    <location>
        <begin position="129"/>
        <end position="188"/>
    </location>
</feature>
<keyword evidence="2 5" id="KW-0378">Hydrolase</keyword>
<keyword evidence="3" id="KW-0464">Manganese</keyword>
<evidence type="ECO:0000256" key="4">
    <source>
        <dbReference type="ARBA" id="ARBA00048336"/>
    </source>
</evidence>
<gene>
    <name evidence="8" type="ORF">DCS_02369</name>
</gene>
<dbReference type="Proteomes" id="UP000076580">
    <property type="component" value="Chromosome 01"/>
</dbReference>
<dbReference type="AlphaFoldDB" id="A0A151GVV4"/>
<feature type="domain" description="Serine/threonine specific protein phosphatases" evidence="7">
    <location>
        <begin position="232"/>
        <end position="237"/>
    </location>
</feature>
<dbReference type="STRING" id="98403.A0A151GVV4"/>
<dbReference type="PROSITE" id="PS00125">
    <property type="entry name" value="SER_THR_PHOSPHATASE"/>
    <property type="match status" value="1"/>
</dbReference>
<dbReference type="Gene3D" id="3.60.21.10">
    <property type="match status" value="2"/>
</dbReference>
<dbReference type="InterPro" id="IPR047129">
    <property type="entry name" value="PPA2-like"/>
</dbReference>
<comment type="similarity">
    <text evidence="5">Belongs to the PPP phosphatase family.</text>
</comment>
<dbReference type="SUPFAM" id="SSF56300">
    <property type="entry name" value="Metallo-dependent phosphatases"/>
    <property type="match status" value="1"/>
</dbReference>
<evidence type="ECO:0000313" key="8">
    <source>
        <dbReference type="EMBL" id="KYK61228.1"/>
    </source>
</evidence>
<accession>A0A151GVV4</accession>
<dbReference type="GO" id="GO:0004722">
    <property type="term" value="F:protein serine/threonine phosphatase activity"/>
    <property type="evidence" value="ECO:0007669"/>
    <property type="project" value="UniProtKB-EC"/>
</dbReference>
<dbReference type="SMART" id="SM00156">
    <property type="entry name" value="PP2Ac"/>
    <property type="match status" value="1"/>
</dbReference>
<evidence type="ECO:0000256" key="1">
    <source>
        <dbReference type="ARBA" id="ARBA00022723"/>
    </source>
</evidence>
<sequence length="430" mass="47240">MASTSNVPRPGPAKLGPNAGLDEWLDEAKQCHYLPERAMKELCEKVKEILMEGSSQKHPGPSRLPPPVSRAPRLTSAESNIQPVCTPVTICGDIHGQFYDLLELFRVAGGMPGENNIQSPRTTTTVITSEDIEPPTEITNPKLRKKLRSPMGAAGAAGADVEQDGENDGEQDGGQDAISADLSGANSTASSQSAENRFIFLGDFVDRGYFSLETFTLLMCLKAKYPDRIVLVRGNHESRQITQVYGFYEECQQKYGNASVWKACCQVFDFLVLAAIVDGEVLCVHGGLSPEIRTIDQIRVVARAQEIPHEGAFCDLVWSDPEDVETWAISPRGAGWLFGDKVATEFNHVNGLKLIARAHQLVNEGYKYHFAENSVVTVWSAPNYCYRCGNVASIMSVDKDLNPKFSIFSAVPDDQRHVPASRRGPSDYFL</sequence>
<evidence type="ECO:0000256" key="5">
    <source>
        <dbReference type="RuleBase" id="RU004273"/>
    </source>
</evidence>
<dbReference type="GO" id="GO:0006281">
    <property type="term" value="P:DNA repair"/>
    <property type="evidence" value="ECO:0007669"/>
    <property type="project" value="EnsemblFungi"/>
</dbReference>
<dbReference type="GO" id="GO:0002098">
    <property type="term" value="P:tRNA wobble uridine modification"/>
    <property type="evidence" value="ECO:0007669"/>
    <property type="project" value="EnsemblFungi"/>
</dbReference>
<evidence type="ECO:0000256" key="2">
    <source>
        <dbReference type="ARBA" id="ARBA00022801"/>
    </source>
</evidence>